<dbReference type="OrthoDB" id="3473083at2759"/>
<dbReference type="SUPFAM" id="SSF54695">
    <property type="entry name" value="POZ domain"/>
    <property type="match status" value="1"/>
</dbReference>
<protein>
    <recommendedName>
        <fullName evidence="1">BTB domain-containing protein</fullName>
    </recommendedName>
</protein>
<dbReference type="Proteomes" id="UP000019487">
    <property type="component" value="Unassembled WGS sequence"/>
</dbReference>
<dbReference type="Pfam" id="PF00651">
    <property type="entry name" value="BTB"/>
    <property type="match status" value="1"/>
</dbReference>
<gene>
    <name evidence="2" type="ORF">SBOR_6404</name>
</gene>
<organism evidence="2 3">
    <name type="scientific">Sclerotinia borealis (strain F-4128)</name>
    <dbReference type="NCBI Taxonomy" id="1432307"/>
    <lineage>
        <taxon>Eukaryota</taxon>
        <taxon>Fungi</taxon>
        <taxon>Dikarya</taxon>
        <taxon>Ascomycota</taxon>
        <taxon>Pezizomycotina</taxon>
        <taxon>Leotiomycetes</taxon>
        <taxon>Helotiales</taxon>
        <taxon>Sclerotiniaceae</taxon>
        <taxon>Sclerotinia</taxon>
    </lineage>
</organism>
<comment type="caution">
    <text evidence="2">The sequence shown here is derived from an EMBL/GenBank/DDBJ whole genome shotgun (WGS) entry which is preliminary data.</text>
</comment>
<dbReference type="HOGENOM" id="CLU_1876630_0_0_1"/>
<feature type="domain" description="BTB" evidence="1">
    <location>
        <begin position="34"/>
        <end position="99"/>
    </location>
</feature>
<proteinExistence type="predicted"/>
<evidence type="ECO:0000259" key="1">
    <source>
        <dbReference type="PROSITE" id="PS50097"/>
    </source>
</evidence>
<reference evidence="2 3" key="1">
    <citation type="journal article" date="2014" name="Genome Announc.">
        <title>Draft genome sequence of Sclerotinia borealis, a psychrophilic plant pathogenic fungus.</title>
        <authorList>
            <person name="Mardanov A.V."/>
            <person name="Beletsky A.V."/>
            <person name="Kadnikov V.V."/>
            <person name="Ignatov A.N."/>
            <person name="Ravin N.V."/>
        </authorList>
    </citation>
    <scope>NUCLEOTIDE SEQUENCE [LARGE SCALE GENOMIC DNA]</scope>
    <source>
        <strain evidence="3">F-4157</strain>
    </source>
</reference>
<dbReference type="CDD" id="cd18186">
    <property type="entry name" value="BTB_POZ_ZBTB_KLHL-like"/>
    <property type="match status" value="1"/>
</dbReference>
<sequence length="136" mass="15724">MPLKSPQEREHSEAKMEPPIFGANEECSGFLGSEIVELIVGKYEERFLIEKKLLCRRIPYFRTIFTSKDTGTLENTDRFPDDDSGAFSILMEWIYDDKLPKLGAIFYDGANEIQFTWQPVSLYCLAEKLHLHSSRP</sequence>
<evidence type="ECO:0000313" key="3">
    <source>
        <dbReference type="Proteomes" id="UP000019487"/>
    </source>
</evidence>
<dbReference type="InterPro" id="IPR011333">
    <property type="entry name" value="SKP1/BTB/POZ_sf"/>
</dbReference>
<dbReference type="PROSITE" id="PS50097">
    <property type="entry name" value="BTB"/>
    <property type="match status" value="1"/>
</dbReference>
<evidence type="ECO:0000313" key="2">
    <source>
        <dbReference type="EMBL" id="ESZ93208.1"/>
    </source>
</evidence>
<keyword evidence="3" id="KW-1185">Reference proteome</keyword>
<name>W9CBL0_SCLBF</name>
<dbReference type="EMBL" id="AYSA01000335">
    <property type="protein sequence ID" value="ESZ93208.1"/>
    <property type="molecule type" value="Genomic_DNA"/>
</dbReference>
<dbReference type="Gene3D" id="3.30.710.10">
    <property type="entry name" value="Potassium Channel Kv1.1, Chain A"/>
    <property type="match status" value="1"/>
</dbReference>
<dbReference type="InterPro" id="IPR000210">
    <property type="entry name" value="BTB/POZ_dom"/>
</dbReference>
<dbReference type="AlphaFoldDB" id="W9CBL0"/>
<accession>W9CBL0</accession>